<evidence type="ECO:0000313" key="2">
    <source>
        <dbReference type="EMBL" id="TGO08551.1"/>
    </source>
</evidence>
<sequence>MSSLWSTRKTHRSEYTLRQANYRSTEEANAPNYNSREEKLRNEILWDGTPAGGDIRRLMFWEIIGEEDLRKDTTQSEHQGNTYQDESHAVSRMNFEGAHENLTPKKDIILENNPQESTSRKDTVALQLSI</sequence>
<evidence type="ECO:0000256" key="1">
    <source>
        <dbReference type="SAM" id="MobiDB-lite"/>
    </source>
</evidence>
<reference evidence="2 3" key="1">
    <citation type="submission" date="2017-12" db="EMBL/GenBank/DDBJ databases">
        <title>Comparative genomics of Botrytis spp.</title>
        <authorList>
            <person name="Valero-Jimenez C.A."/>
            <person name="Tapia P."/>
            <person name="Veloso J."/>
            <person name="Silva-Moreno E."/>
            <person name="Staats M."/>
            <person name="Valdes J.H."/>
            <person name="Van Kan J.A.L."/>
        </authorList>
    </citation>
    <scope>NUCLEOTIDE SEQUENCE [LARGE SCALE GENOMIC DNA]</scope>
    <source>
        <strain evidence="2 3">Bt9001</strain>
    </source>
</reference>
<feature type="compositionally biased region" description="Basic and acidic residues" evidence="1">
    <location>
        <begin position="97"/>
        <end position="109"/>
    </location>
</feature>
<feature type="region of interest" description="Disordered" evidence="1">
    <location>
        <begin position="71"/>
        <end position="124"/>
    </location>
</feature>
<comment type="caution">
    <text evidence="2">The sequence shown here is derived from an EMBL/GenBank/DDBJ whole genome shotgun (WGS) entry which is preliminary data.</text>
</comment>
<dbReference type="Proteomes" id="UP000297777">
    <property type="component" value="Unassembled WGS sequence"/>
</dbReference>
<organism evidence="2 3">
    <name type="scientific">Botrytis tulipae</name>
    <dbReference type="NCBI Taxonomy" id="87230"/>
    <lineage>
        <taxon>Eukaryota</taxon>
        <taxon>Fungi</taxon>
        <taxon>Dikarya</taxon>
        <taxon>Ascomycota</taxon>
        <taxon>Pezizomycotina</taxon>
        <taxon>Leotiomycetes</taxon>
        <taxon>Helotiales</taxon>
        <taxon>Sclerotiniaceae</taxon>
        <taxon>Botrytis</taxon>
    </lineage>
</organism>
<keyword evidence="3" id="KW-1185">Reference proteome</keyword>
<proteinExistence type="predicted"/>
<name>A0A4Z1EGT3_9HELO</name>
<dbReference type="AlphaFoldDB" id="A0A4Z1EGT3"/>
<dbReference type="OrthoDB" id="10587402at2759"/>
<evidence type="ECO:0000313" key="3">
    <source>
        <dbReference type="Proteomes" id="UP000297777"/>
    </source>
</evidence>
<accession>A0A4Z1EGT3</accession>
<protein>
    <submittedName>
        <fullName evidence="2">Uncharacterized protein</fullName>
    </submittedName>
</protein>
<gene>
    <name evidence="2" type="ORF">BTUL_0203g00120</name>
</gene>
<dbReference type="EMBL" id="PQXH01000203">
    <property type="protein sequence ID" value="TGO08551.1"/>
    <property type="molecule type" value="Genomic_DNA"/>
</dbReference>